<reference evidence="2 3" key="1">
    <citation type="submission" date="2018-09" db="EMBL/GenBank/DDBJ databases">
        <title>Genomic Encyclopedia of Archaeal and Bacterial Type Strains, Phase II (KMG-II): from individual species to whole genera.</title>
        <authorList>
            <person name="Goeker M."/>
        </authorList>
    </citation>
    <scope>NUCLEOTIDE SEQUENCE [LARGE SCALE GENOMIC DNA]</scope>
    <source>
        <strain evidence="2 3">DSM 13151</strain>
    </source>
</reference>
<dbReference type="Pfam" id="PF26064">
    <property type="entry name" value="DUF8023"/>
    <property type="match status" value="1"/>
</dbReference>
<evidence type="ECO:0000313" key="2">
    <source>
        <dbReference type="EMBL" id="RKD95506.1"/>
    </source>
</evidence>
<proteinExistence type="predicted"/>
<gene>
    <name evidence="2" type="ORF">ATJ93_2363</name>
</gene>
<dbReference type="Proteomes" id="UP000283805">
    <property type="component" value="Unassembled WGS sequence"/>
</dbReference>
<comment type="caution">
    <text evidence="2">The sequence shown here is derived from an EMBL/GenBank/DDBJ whole genome shotgun (WGS) entry which is preliminary data.</text>
</comment>
<keyword evidence="1" id="KW-0812">Transmembrane</keyword>
<name>A0A419WJ94_9EURY</name>
<dbReference type="AlphaFoldDB" id="A0A419WJ94"/>
<dbReference type="InterPro" id="IPR058336">
    <property type="entry name" value="VP3-like_halobact-type"/>
</dbReference>
<keyword evidence="3" id="KW-1185">Reference proteome</keyword>
<feature type="transmembrane region" description="Helical" evidence="1">
    <location>
        <begin position="201"/>
        <end position="221"/>
    </location>
</feature>
<organism evidence="2 3">
    <name type="scientific">Halopiger aswanensis</name>
    <dbReference type="NCBI Taxonomy" id="148449"/>
    <lineage>
        <taxon>Archaea</taxon>
        <taxon>Methanobacteriati</taxon>
        <taxon>Methanobacteriota</taxon>
        <taxon>Stenosarchaea group</taxon>
        <taxon>Halobacteria</taxon>
        <taxon>Halobacteriales</taxon>
        <taxon>Natrialbaceae</taxon>
        <taxon>Halopiger</taxon>
    </lineage>
</organism>
<dbReference type="EMBL" id="RAPO01000002">
    <property type="protein sequence ID" value="RKD95506.1"/>
    <property type="molecule type" value="Genomic_DNA"/>
</dbReference>
<evidence type="ECO:0000313" key="3">
    <source>
        <dbReference type="Proteomes" id="UP000283805"/>
    </source>
</evidence>
<protein>
    <submittedName>
        <fullName evidence="2">Uncharacterized protein</fullName>
    </submittedName>
</protein>
<sequence>MANVEEVIAIDLPIVVKQPLEAKIVFRKGEAGGIGIQLAEFVQRHTPAGNPMCVKSGDCWVSQGIPQFFPALGATPLRIMALSGLTDAVPTNVRRKDGIDLIDSLLAPLFVAATFVVSGLGTIGIDDPFDWYMSDAIYSAHGTEFTWAFVITMIVIATAWVSNDQTSLDDYTDEELAVMLAMFILNILAALVPAVNIALASYWWLGLFTIMLNGAGFYLLAYR</sequence>
<keyword evidence="1" id="KW-1133">Transmembrane helix</keyword>
<evidence type="ECO:0000256" key="1">
    <source>
        <dbReference type="SAM" id="Phobius"/>
    </source>
</evidence>
<feature type="transmembrane region" description="Helical" evidence="1">
    <location>
        <begin position="105"/>
        <end position="125"/>
    </location>
</feature>
<keyword evidence="1" id="KW-0472">Membrane</keyword>
<feature type="transmembrane region" description="Helical" evidence="1">
    <location>
        <begin position="175"/>
        <end position="195"/>
    </location>
</feature>
<accession>A0A419WJ94</accession>
<feature type="transmembrane region" description="Helical" evidence="1">
    <location>
        <begin position="145"/>
        <end position="163"/>
    </location>
</feature>